<dbReference type="SUPFAM" id="SSF55856">
    <property type="entry name" value="Cytochrome b5-like heme/steroid binding domain"/>
    <property type="match status" value="1"/>
</dbReference>
<evidence type="ECO:0000256" key="4">
    <source>
        <dbReference type="ARBA" id="ARBA00022824"/>
    </source>
</evidence>
<name>A0AAV3AT20_PYXAD</name>
<comment type="similarity">
    <text evidence="6">Belongs to the cytochrome b5 family. MAPR subfamily.</text>
</comment>
<comment type="subcellular location">
    <subcellularLocation>
        <location evidence="1">Endoplasmic reticulum</location>
    </subcellularLocation>
</comment>
<dbReference type="InterPro" id="IPR001199">
    <property type="entry name" value="Cyt_B5-like_heme/steroid-bd"/>
</dbReference>
<protein>
    <recommendedName>
        <fullName evidence="8">Cytochrome b5 heme-binding domain-containing protein</fullName>
    </recommendedName>
</protein>
<comment type="caution">
    <text evidence="9">The sequence shown here is derived from an EMBL/GenBank/DDBJ whole genome shotgun (WGS) entry which is preliminary data.</text>
</comment>
<keyword evidence="4" id="KW-0256">Endoplasmic reticulum</keyword>
<dbReference type="PANTHER" id="PTHR10281">
    <property type="entry name" value="MEMBRANE-ASSOCIATED PROGESTERONE RECEPTOR COMPONENT-RELATED"/>
    <property type="match status" value="1"/>
</dbReference>
<evidence type="ECO:0000256" key="5">
    <source>
        <dbReference type="ARBA" id="ARBA00023004"/>
    </source>
</evidence>
<sequence length="120" mass="13536">MLSFYLQDDEPIYMAVKGAVFDVSAGKEFYGKGAPYNALAGKDSSRAVAKMSLEPQDLTYDTTGLTEEQLKSLDEIYESVYKKKYPIVGYTARRILNDDGSPNPNFKPEEQPQFTIKDEF</sequence>
<evidence type="ECO:0000256" key="7">
    <source>
        <dbReference type="SAM" id="MobiDB-lite"/>
    </source>
</evidence>
<evidence type="ECO:0000256" key="2">
    <source>
        <dbReference type="ARBA" id="ARBA00022617"/>
    </source>
</evidence>
<keyword evidence="5" id="KW-0408">Iron</keyword>
<dbReference type="InterPro" id="IPR036400">
    <property type="entry name" value="Cyt_B5-like_heme/steroid_sf"/>
</dbReference>
<keyword evidence="2" id="KW-0349">Heme</keyword>
<evidence type="ECO:0000259" key="8">
    <source>
        <dbReference type="SMART" id="SM01117"/>
    </source>
</evidence>
<reference evidence="9" key="1">
    <citation type="thesis" date="2020" institute="ProQuest LLC" country="789 East Eisenhower Parkway, Ann Arbor, MI, USA">
        <title>Comparative Genomics and Chromosome Evolution.</title>
        <authorList>
            <person name="Mudd A.B."/>
        </authorList>
    </citation>
    <scope>NUCLEOTIDE SEQUENCE</scope>
    <source>
        <strain evidence="9">1538</strain>
        <tissue evidence="9">Blood</tissue>
    </source>
</reference>
<gene>
    <name evidence="9" type="ORF">GDO54_011406</name>
</gene>
<dbReference type="GO" id="GO:0005783">
    <property type="term" value="C:endoplasmic reticulum"/>
    <property type="evidence" value="ECO:0007669"/>
    <property type="project" value="UniProtKB-SubCell"/>
</dbReference>
<dbReference type="Proteomes" id="UP001181693">
    <property type="component" value="Unassembled WGS sequence"/>
</dbReference>
<dbReference type="AlphaFoldDB" id="A0AAV3AT20"/>
<evidence type="ECO:0000256" key="3">
    <source>
        <dbReference type="ARBA" id="ARBA00022723"/>
    </source>
</evidence>
<evidence type="ECO:0000313" key="9">
    <source>
        <dbReference type="EMBL" id="DBA27242.1"/>
    </source>
</evidence>
<dbReference type="SMART" id="SM01117">
    <property type="entry name" value="Cyt-b5"/>
    <property type="match status" value="1"/>
</dbReference>
<dbReference type="EMBL" id="DYDO01000004">
    <property type="protein sequence ID" value="DBA27242.1"/>
    <property type="molecule type" value="Genomic_DNA"/>
</dbReference>
<evidence type="ECO:0000256" key="1">
    <source>
        <dbReference type="ARBA" id="ARBA00004240"/>
    </source>
</evidence>
<feature type="domain" description="Cytochrome b5 heme-binding" evidence="8">
    <location>
        <begin position="5"/>
        <end position="92"/>
    </location>
</feature>
<organism evidence="9 10">
    <name type="scientific">Pyxicephalus adspersus</name>
    <name type="common">African bullfrog</name>
    <dbReference type="NCBI Taxonomy" id="30357"/>
    <lineage>
        <taxon>Eukaryota</taxon>
        <taxon>Metazoa</taxon>
        <taxon>Chordata</taxon>
        <taxon>Craniata</taxon>
        <taxon>Vertebrata</taxon>
        <taxon>Euteleostomi</taxon>
        <taxon>Amphibia</taxon>
        <taxon>Batrachia</taxon>
        <taxon>Anura</taxon>
        <taxon>Neobatrachia</taxon>
        <taxon>Ranoidea</taxon>
        <taxon>Pyxicephalidae</taxon>
        <taxon>Pyxicephalinae</taxon>
        <taxon>Pyxicephalus</taxon>
    </lineage>
</organism>
<dbReference type="Gene3D" id="3.10.120.10">
    <property type="entry name" value="Cytochrome b5-like heme/steroid binding domain"/>
    <property type="match status" value="1"/>
</dbReference>
<proteinExistence type="inferred from homology"/>
<evidence type="ECO:0000256" key="6">
    <source>
        <dbReference type="ARBA" id="ARBA00038357"/>
    </source>
</evidence>
<evidence type="ECO:0000313" key="10">
    <source>
        <dbReference type="Proteomes" id="UP001181693"/>
    </source>
</evidence>
<dbReference type="GO" id="GO:0046872">
    <property type="term" value="F:metal ion binding"/>
    <property type="evidence" value="ECO:0007669"/>
    <property type="project" value="UniProtKB-KW"/>
</dbReference>
<accession>A0AAV3AT20</accession>
<dbReference type="InterPro" id="IPR050577">
    <property type="entry name" value="MAPR/NEUFC/NENF-like"/>
</dbReference>
<dbReference type="PANTHER" id="PTHR10281:SF72">
    <property type="entry name" value="NEUDESIN"/>
    <property type="match status" value="1"/>
</dbReference>
<dbReference type="GO" id="GO:0016020">
    <property type="term" value="C:membrane"/>
    <property type="evidence" value="ECO:0007669"/>
    <property type="project" value="TreeGrafter"/>
</dbReference>
<feature type="region of interest" description="Disordered" evidence="7">
    <location>
        <begin position="98"/>
        <end position="120"/>
    </location>
</feature>
<keyword evidence="3" id="KW-0479">Metal-binding</keyword>
<keyword evidence="10" id="KW-1185">Reference proteome</keyword>
<dbReference type="Pfam" id="PF00173">
    <property type="entry name" value="Cyt-b5"/>
    <property type="match status" value="1"/>
</dbReference>